<organism evidence="4 5">
    <name type="scientific">Gigaspora rosea</name>
    <dbReference type="NCBI Taxonomy" id="44941"/>
    <lineage>
        <taxon>Eukaryota</taxon>
        <taxon>Fungi</taxon>
        <taxon>Fungi incertae sedis</taxon>
        <taxon>Mucoromycota</taxon>
        <taxon>Glomeromycotina</taxon>
        <taxon>Glomeromycetes</taxon>
        <taxon>Diversisporales</taxon>
        <taxon>Gigasporaceae</taxon>
        <taxon>Gigaspora</taxon>
    </lineage>
</organism>
<dbReference type="EMBL" id="QKWP01000953">
    <property type="protein sequence ID" value="RIB13133.1"/>
    <property type="molecule type" value="Genomic_DNA"/>
</dbReference>
<gene>
    <name evidence="4" type="ORF">C2G38_2326777</name>
</gene>
<feature type="region of interest" description="Disordered" evidence="2">
    <location>
        <begin position="69"/>
        <end position="114"/>
    </location>
</feature>
<feature type="compositionally biased region" description="Polar residues" evidence="2">
    <location>
        <begin position="1"/>
        <end position="10"/>
    </location>
</feature>
<dbReference type="GO" id="GO:0003676">
    <property type="term" value="F:nucleic acid binding"/>
    <property type="evidence" value="ECO:0007669"/>
    <property type="project" value="InterPro"/>
</dbReference>
<dbReference type="SMART" id="SM00343">
    <property type="entry name" value="ZnF_C2HC"/>
    <property type="match status" value="1"/>
</dbReference>
<dbReference type="GO" id="GO:0008270">
    <property type="term" value="F:zinc ion binding"/>
    <property type="evidence" value="ECO:0007669"/>
    <property type="project" value="UniProtKB-KW"/>
</dbReference>
<dbReference type="PROSITE" id="PS50158">
    <property type="entry name" value="ZF_CCHC"/>
    <property type="match status" value="1"/>
</dbReference>
<feature type="compositionally biased region" description="Basic and acidic residues" evidence="2">
    <location>
        <begin position="83"/>
        <end position="98"/>
    </location>
</feature>
<dbReference type="Pfam" id="PF00098">
    <property type="entry name" value="zf-CCHC"/>
    <property type="match status" value="1"/>
</dbReference>
<keyword evidence="1" id="KW-0479">Metal-binding</keyword>
<evidence type="ECO:0000256" key="2">
    <source>
        <dbReference type="SAM" id="MobiDB-lite"/>
    </source>
</evidence>
<keyword evidence="1" id="KW-0862">Zinc</keyword>
<evidence type="ECO:0000313" key="5">
    <source>
        <dbReference type="Proteomes" id="UP000266673"/>
    </source>
</evidence>
<evidence type="ECO:0000259" key="3">
    <source>
        <dbReference type="PROSITE" id="PS50158"/>
    </source>
</evidence>
<dbReference type="Proteomes" id="UP000266673">
    <property type="component" value="Unassembled WGS sequence"/>
</dbReference>
<feature type="domain" description="CCHC-type" evidence="3">
    <location>
        <begin position="55"/>
        <end position="69"/>
    </location>
</feature>
<evidence type="ECO:0000256" key="1">
    <source>
        <dbReference type="PROSITE-ProRule" id="PRU00047"/>
    </source>
</evidence>
<proteinExistence type="predicted"/>
<dbReference type="Gene3D" id="4.10.60.10">
    <property type="entry name" value="Zinc finger, CCHC-type"/>
    <property type="match status" value="1"/>
</dbReference>
<keyword evidence="5" id="KW-1185">Reference proteome</keyword>
<name>A0A397UZV3_9GLOM</name>
<dbReference type="AlphaFoldDB" id="A0A397UZV3"/>
<feature type="region of interest" description="Disordered" evidence="2">
    <location>
        <begin position="1"/>
        <end position="22"/>
    </location>
</feature>
<keyword evidence="1" id="KW-0863">Zinc-finger</keyword>
<reference evidence="4 5" key="1">
    <citation type="submission" date="2018-06" db="EMBL/GenBank/DDBJ databases">
        <title>Comparative genomics reveals the genomic features of Rhizophagus irregularis, R. cerebriforme, R. diaphanum and Gigaspora rosea, and their symbiotic lifestyle signature.</title>
        <authorList>
            <person name="Morin E."/>
            <person name="San Clemente H."/>
            <person name="Chen E.C.H."/>
            <person name="De La Providencia I."/>
            <person name="Hainaut M."/>
            <person name="Kuo A."/>
            <person name="Kohler A."/>
            <person name="Murat C."/>
            <person name="Tang N."/>
            <person name="Roy S."/>
            <person name="Loubradou J."/>
            <person name="Henrissat B."/>
            <person name="Grigoriev I.V."/>
            <person name="Corradi N."/>
            <person name="Roux C."/>
            <person name="Martin F.M."/>
        </authorList>
    </citation>
    <scope>NUCLEOTIDE SEQUENCE [LARGE SCALE GENOMIC DNA]</scope>
    <source>
        <strain evidence="4 5">DAOM 194757</strain>
    </source>
</reference>
<dbReference type="InterPro" id="IPR036875">
    <property type="entry name" value="Znf_CCHC_sf"/>
</dbReference>
<protein>
    <recommendedName>
        <fullName evidence="3">CCHC-type domain-containing protein</fullName>
    </recommendedName>
</protein>
<evidence type="ECO:0000313" key="4">
    <source>
        <dbReference type="EMBL" id="RIB13133.1"/>
    </source>
</evidence>
<feature type="compositionally biased region" description="Low complexity" evidence="2">
    <location>
        <begin position="73"/>
        <end position="82"/>
    </location>
</feature>
<dbReference type="InterPro" id="IPR001878">
    <property type="entry name" value="Znf_CCHC"/>
</dbReference>
<comment type="caution">
    <text evidence="4">The sequence shown here is derived from an EMBL/GenBank/DDBJ whole genome shotgun (WGS) entry which is preliminary data.</text>
</comment>
<accession>A0A397UZV3</accession>
<sequence>MASYLQQPVNGITHPPAPELVEDPIKKLTTLIPRGNSSRNRGNMPFHRNQSQVICFTCQQPGHMAYECPTFGNNTNNNPRPVNENEKTRVTEGEENPNRNRPTVDVNRAQAILA</sequence>
<dbReference type="SUPFAM" id="SSF57756">
    <property type="entry name" value="Retrovirus zinc finger-like domains"/>
    <property type="match status" value="1"/>
</dbReference>